<name>A0A426X9Q6_ENSVE</name>
<dbReference type="AlphaFoldDB" id="A0A426X9Q6"/>
<sequence>MAVTVLAPGLSRKLKKVLETRTDSPDLLSSLATLSTFYADNTPQARRNLRSSIEQRALAINHHFLDASLSAQQLKAHSYLSLSHIHKEHYFLSGDIISTTERLKQELELTTQRQEIVSCFLRDYQLSNDEVLMEAIRCYTLSEVDTY</sequence>
<reference evidence="3 4" key="1">
    <citation type="journal article" date="2014" name="Agronomy (Basel)">
        <title>A Draft Genome Sequence for Ensete ventricosum, the Drought-Tolerant Tree Against Hunger.</title>
        <authorList>
            <person name="Harrison J."/>
            <person name="Moore K.A."/>
            <person name="Paszkiewicz K."/>
            <person name="Jones T."/>
            <person name="Grant M."/>
            <person name="Ambacheew D."/>
            <person name="Muzemil S."/>
            <person name="Studholme D.J."/>
        </authorList>
    </citation>
    <scope>NUCLEOTIDE SEQUENCE [LARGE SCALE GENOMIC DNA]</scope>
</reference>
<evidence type="ECO:0000259" key="2">
    <source>
        <dbReference type="Pfam" id="PF06419"/>
    </source>
</evidence>
<keyword evidence="1" id="KW-0472">Membrane</keyword>
<keyword evidence="1" id="KW-0333">Golgi apparatus</keyword>
<comment type="caution">
    <text evidence="3">The sequence shown here is derived from an EMBL/GenBank/DDBJ whole genome shotgun (WGS) entry which is preliminary data.</text>
</comment>
<feature type="domain" description="Conserved oligomeric complex COG6 N-terminal" evidence="2">
    <location>
        <begin position="34"/>
        <end position="69"/>
    </location>
</feature>
<keyword evidence="1" id="KW-0813">Transport</keyword>
<protein>
    <recommendedName>
        <fullName evidence="1">Conserved oligomeric Golgi complex subunit 6</fullName>
        <shortName evidence="1">COG complex subunit 6</shortName>
    </recommendedName>
    <alternativeName>
        <fullName evidence="1">Component of oligomeric Golgi complex 6</fullName>
    </alternativeName>
</protein>
<evidence type="ECO:0000256" key="1">
    <source>
        <dbReference type="RuleBase" id="RU365075"/>
    </source>
</evidence>
<proteinExistence type="inferred from homology"/>
<keyword evidence="1" id="KW-0653">Protein transport</keyword>
<comment type="similarity">
    <text evidence="1">Belongs to the COG6 family.</text>
</comment>
<comment type="subunit">
    <text evidence="1">Component of the conserved oligomeric Golgi complex.</text>
</comment>
<evidence type="ECO:0000313" key="3">
    <source>
        <dbReference type="EMBL" id="RRT36204.1"/>
    </source>
</evidence>
<accession>A0A426X9Q6</accession>
<evidence type="ECO:0000313" key="4">
    <source>
        <dbReference type="Proteomes" id="UP000287651"/>
    </source>
</evidence>
<dbReference type="InterPro" id="IPR048368">
    <property type="entry name" value="COG6_N"/>
</dbReference>
<dbReference type="GO" id="GO:0017119">
    <property type="term" value="C:Golgi transport complex"/>
    <property type="evidence" value="ECO:0007669"/>
    <property type="project" value="UniProtKB-UniRule"/>
</dbReference>
<organism evidence="3 4">
    <name type="scientific">Ensete ventricosum</name>
    <name type="common">Abyssinian banana</name>
    <name type="synonym">Musa ensete</name>
    <dbReference type="NCBI Taxonomy" id="4639"/>
    <lineage>
        <taxon>Eukaryota</taxon>
        <taxon>Viridiplantae</taxon>
        <taxon>Streptophyta</taxon>
        <taxon>Embryophyta</taxon>
        <taxon>Tracheophyta</taxon>
        <taxon>Spermatophyta</taxon>
        <taxon>Magnoliopsida</taxon>
        <taxon>Liliopsida</taxon>
        <taxon>Zingiberales</taxon>
        <taxon>Musaceae</taxon>
        <taxon>Ensete</taxon>
    </lineage>
</organism>
<dbReference type="EMBL" id="AMZH03023918">
    <property type="protein sequence ID" value="RRT36204.1"/>
    <property type="molecule type" value="Genomic_DNA"/>
</dbReference>
<dbReference type="PANTHER" id="PTHR21506:SF0">
    <property type="entry name" value="CONSERVED OLIGOMERIC GOLGI COMPLEX SUBUNIT 6"/>
    <property type="match status" value="1"/>
</dbReference>
<dbReference type="Proteomes" id="UP000287651">
    <property type="component" value="Unassembled WGS sequence"/>
</dbReference>
<dbReference type="PANTHER" id="PTHR21506">
    <property type="entry name" value="COMPONENT OF OLIGOMERIC GOLGI COMPLEX 6"/>
    <property type="match status" value="1"/>
</dbReference>
<comment type="function">
    <text evidence="1">Required for normal Golgi function.</text>
</comment>
<dbReference type="Pfam" id="PF06419">
    <property type="entry name" value="COG6_N"/>
    <property type="match status" value="1"/>
</dbReference>
<dbReference type="GO" id="GO:0000139">
    <property type="term" value="C:Golgi membrane"/>
    <property type="evidence" value="ECO:0007669"/>
    <property type="project" value="UniProtKB-SubCell"/>
</dbReference>
<comment type="subcellular location">
    <subcellularLocation>
        <location evidence="1">Golgi apparatus membrane</location>
        <topology evidence="1">Peripheral membrane protein</topology>
    </subcellularLocation>
</comment>
<dbReference type="InterPro" id="IPR010490">
    <property type="entry name" value="COG6"/>
</dbReference>
<dbReference type="GO" id="GO:0015031">
    <property type="term" value="P:protein transport"/>
    <property type="evidence" value="ECO:0007669"/>
    <property type="project" value="UniProtKB-KW"/>
</dbReference>
<gene>
    <name evidence="3" type="ORF">B296_00055173</name>
</gene>
<dbReference type="GO" id="GO:0006891">
    <property type="term" value="P:intra-Golgi vesicle-mediated transport"/>
    <property type="evidence" value="ECO:0007669"/>
    <property type="project" value="UniProtKB-UniRule"/>
</dbReference>